<dbReference type="PANTHER" id="PTHR11361">
    <property type="entry name" value="DNA MISMATCH REPAIR PROTEIN MUTS FAMILY MEMBER"/>
    <property type="match status" value="1"/>
</dbReference>
<proteinExistence type="inferred from homology"/>
<protein>
    <recommendedName>
        <fullName evidence="2 7">DNA mismatch repair protein MSH3</fullName>
    </recommendedName>
    <alternativeName>
        <fullName evidence="2 7">DNA mismatch repair protein MSH3</fullName>
    </alternativeName>
</protein>
<dbReference type="Gene3D" id="3.40.50.300">
    <property type="entry name" value="P-loop containing nucleotide triphosphate hydrolases"/>
    <property type="match status" value="1"/>
</dbReference>
<name>A0A9N9A4D1_9GLOM</name>
<dbReference type="SUPFAM" id="SSF52540">
    <property type="entry name" value="P-loop containing nucleoside triphosphate hydrolases"/>
    <property type="match status" value="1"/>
</dbReference>
<dbReference type="OrthoDB" id="276261at2759"/>
<dbReference type="InterPro" id="IPR007861">
    <property type="entry name" value="DNA_mismatch_repair_MutS_clamp"/>
</dbReference>
<dbReference type="PIRSF" id="PIRSF005813">
    <property type="entry name" value="MSH2"/>
    <property type="match status" value="1"/>
</dbReference>
<feature type="compositionally biased region" description="Polar residues" evidence="8">
    <location>
        <begin position="18"/>
        <end position="55"/>
    </location>
</feature>
<dbReference type="Pfam" id="PF05190">
    <property type="entry name" value="MutS_IV"/>
    <property type="match status" value="1"/>
</dbReference>
<dbReference type="EMBL" id="CAJVPY010001312">
    <property type="protein sequence ID" value="CAG8516409.1"/>
    <property type="molecule type" value="Genomic_DNA"/>
</dbReference>
<dbReference type="GO" id="GO:0030983">
    <property type="term" value="F:mismatched DNA binding"/>
    <property type="evidence" value="ECO:0007669"/>
    <property type="project" value="InterPro"/>
</dbReference>
<dbReference type="Pfam" id="PF00488">
    <property type="entry name" value="MutS_V"/>
    <property type="match status" value="1"/>
</dbReference>
<accession>A0A9N9A4D1</accession>
<dbReference type="GO" id="GO:0006298">
    <property type="term" value="P:mismatch repair"/>
    <property type="evidence" value="ECO:0007669"/>
    <property type="project" value="InterPro"/>
</dbReference>
<dbReference type="Pfam" id="PF05192">
    <property type="entry name" value="MutS_III"/>
    <property type="match status" value="1"/>
</dbReference>
<evidence type="ECO:0000256" key="4">
    <source>
        <dbReference type="ARBA" id="ARBA00022840"/>
    </source>
</evidence>
<dbReference type="InterPro" id="IPR007860">
    <property type="entry name" value="DNA_mmatch_repair_MutS_con_dom"/>
</dbReference>
<dbReference type="PANTHER" id="PTHR11361:SF21">
    <property type="entry name" value="MUTS PROTEIN HOMOLOG 4"/>
    <property type="match status" value="1"/>
</dbReference>
<feature type="domain" description="DNA mismatch repair proteins mutS family" evidence="9">
    <location>
        <begin position="685"/>
        <end position="701"/>
    </location>
</feature>
<dbReference type="InterPro" id="IPR011184">
    <property type="entry name" value="DNA_mismatch_repair_Msh2"/>
</dbReference>
<dbReference type="InterPro" id="IPR000432">
    <property type="entry name" value="DNA_mismatch_repair_MutS_C"/>
</dbReference>
<evidence type="ECO:0000256" key="2">
    <source>
        <dbReference type="ARBA" id="ARBA00022151"/>
    </source>
</evidence>
<keyword evidence="11" id="KW-1185">Reference proteome</keyword>
<dbReference type="InterPro" id="IPR007696">
    <property type="entry name" value="DNA_mismatch_repair_MutS_core"/>
</dbReference>
<evidence type="ECO:0000256" key="7">
    <source>
        <dbReference type="ARBA" id="ARBA00073774"/>
    </source>
</evidence>
<dbReference type="GO" id="GO:0005524">
    <property type="term" value="F:ATP binding"/>
    <property type="evidence" value="ECO:0007669"/>
    <property type="project" value="UniProtKB-KW"/>
</dbReference>
<dbReference type="SMART" id="SM00533">
    <property type="entry name" value="MUTSd"/>
    <property type="match status" value="1"/>
</dbReference>
<dbReference type="SUPFAM" id="SSF48334">
    <property type="entry name" value="DNA repair protein MutS, domain III"/>
    <property type="match status" value="1"/>
</dbReference>
<dbReference type="GO" id="GO:0005634">
    <property type="term" value="C:nucleus"/>
    <property type="evidence" value="ECO:0007669"/>
    <property type="project" value="TreeGrafter"/>
</dbReference>
<dbReference type="Pfam" id="PF05188">
    <property type="entry name" value="MutS_II"/>
    <property type="match status" value="1"/>
</dbReference>
<dbReference type="Gene3D" id="3.30.420.110">
    <property type="entry name" value="MutS, connector domain"/>
    <property type="match status" value="1"/>
</dbReference>
<dbReference type="Gene3D" id="1.10.1420.10">
    <property type="match status" value="2"/>
</dbReference>
<dbReference type="InterPro" id="IPR036678">
    <property type="entry name" value="MutS_con_dom_sf"/>
</dbReference>
<evidence type="ECO:0000313" key="10">
    <source>
        <dbReference type="EMBL" id="CAG8516409.1"/>
    </source>
</evidence>
<keyword evidence="4" id="KW-0067">ATP-binding</keyword>
<evidence type="ECO:0000256" key="3">
    <source>
        <dbReference type="ARBA" id="ARBA00022741"/>
    </source>
</evidence>
<dbReference type="SUPFAM" id="SSF53150">
    <property type="entry name" value="DNA repair protein MutS, domain II"/>
    <property type="match status" value="1"/>
</dbReference>
<dbReference type="FunFam" id="3.40.50.300:FF:000870">
    <property type="entry name" value="MutS protein homolog 4"/>
    <property type="match status" value="1"/>
</dbReference>
<dbReference type="GO" id="GO:0140664">
    <property type="term" value="F:ATP-dependent DNA damage sensor activity"/>
    <property type="evidence" value="ECO:0007669"/>
    <property type="project" value="InterPro"/>
</dbReference>
<feature type="compositionally biased region" description="Low complexity" evidence="8">
    <location>
        <begin position="56"/>
        <end position="77"/>
    </location>
</feature>
<dbReference type="GO" id="GO:0007131">
    <property type="term" value="P:reciprocal meiotic recombination"/>
    <property type="evidence" value="ECO:0007669"/>
    <property type="project" value="TreeGrafter"/>
</dbReference>
<gene>
    <name evidence="10" type="ORF">DERYTH_LOCUS3647</name>
</gene>
<feature type="region of interest" description="Disordered" evidence="8">
    <location>
        <begin position="1"/>
        <end position="77"/>
    </location>
</feature>
<organism evidence="10 11">
    <name type="scientific">Dentiscutata erythropus</name>
    <dbReference type="NCBI Taxonomy" id="1348616"/>
    <lineage>
        <taxon>Eukaryota</taxon>
        <taxon>Fungi</taxon>
        <taxon>Fungi incertae sedis</taxon>
        <taxon>Mucoromycota</taxon>
        <taxon>Glomeromycotina</taxon>
        <taxon>Glomeromycetes</taxon>
        <taxon>Diversisporales</taxon>
        <taxon>Gigasporaceae</taxon>
        <taxon>Dentiscutata</taxon>
    </lineage>
</organism>
<dbReference type="PROSITE" id="PS00486">
    <property type="entry name" value="DNA_MISMATCH_REPAIR_2"/>
    <property type="match status" value="1"/>
</dbReference>
<comment type="similarity">
    <text evidence="1">Belongs to the DNA mismatch repair MutS family.</text>
</comment>
<dbReference type="FunFam" id="3.30.420.110:FF:000003">
    <property type="entry name" value="mutS protein homolog 4"/>
    <property type="match status" value="1"/>
</dbReference>
<dbReference type="FunFam" id="1.10.1420.10:FF:000013">
    <property type="entry name" value="mutS protein homolog 4"/>
    <property type="match status" value="1"/>
</dbReference>
<evidence type="ECO:0000259" key="9">
    <source>
        <dbReference type="PROSITE" id="PS00486"/>
    </source>
</evidence>
<comment type="caution">
    <text evidence="10">The sequence shown here is derived from an EMBL/GenBank/DDBJ whole genome shotgun (WGS) entry which is preliminary data.</text>
</comment>
<reference evidence="10" key="1">
    <citation type="submission" date="2021-06" db="EMBL/GenBank/DDBJ databases">
        <authorList>
            <person name="Kallberg Y."/>
            <person name="Tangrot J."/>
            <person name="Rosling A."/>
        </authorList>
    </citation>
    <scope>NUCLEOTIDE SEQUENCE</scope>
    <source>
        <strain evidence="10">MA453B</strain>
    </source>
</reference>
<feature type="compositionally biased region" description="Low complexity" evidence="8">
    <location>
        <begin position="1"/>
        <end position="17"/>
    </location>
</feature>
<dbReference type="Proteomes" id="UP000789405">
    <property type="component" value="Unassembled WGS sequence"/>
</dbReference>
<keyword evidence="5" id="KW-0238">DNA-binding</keyword>
<dbReference type="AlphaFoldDB" id="A0A9N9A4D1"/>
<keyword evidence="6" id="KW-0469">Meiosis</keyword>
<evidence type="ECO:0000256" key="6">
    <source>
        <dbReference type="ARBA" id="ARBA00023254"/>
    </source>
</evidence>
<sequence length="858" mass="96878">MSNINTSTTTASSSTPTIYRSSPTIYRSSPTTSSNNLREPSPSLKSQRLSSRVSKASSPTSSLPTRRPRTSASSRVAGRGESHSFIVAIIEGRGVASEVGMCFIDLKTSECILSQIADSQTYVKTLHKLNIYNPAEILLSATAVEPSKSKLCKILEDNMPTATIVPIGRKYFNDAAGLNYIRQYNLEEGSALILGLTSKFYCLAATAAVLKYIESTQNIFFTNHSIQFKYKGCEGTMMIDYVTARNLELICNIVNPHNNHSLYGVLNNTSTPMGARLLRTNILQPLNDIATINMRLDSVEELIQNEETFFSIQAALKPFQDIDHLITALIQVPQKPSIKHAEQSINNVIMLKHTLKLIEKLKEALSECKNSLLCAIHKLLSDPRLVMFEERINEVINEDITYQKSSLGLRNQRCYAVKAGFNGLLDVGKYKKNPRQTYKETVNDIYEKVEQYNQQYEIPLKIQFSPTTGFYLSTSAENLGSRQLPLVFINVSKKKKTLTFTTLELMKKNTKINDSLTEVYLMSDKTIEDLILEIRGSIVVLYKASESIAMLDMLTSFAHQCTVSNYVRPEFTDTLAIKEGRHPMREFLYTDHFVPNDTYASDATNFQIITGPNMSGKSTYLRQIALLSIMSQIGSFVPAEYASFRLIDQLFTRICNDNNIESNASTFIVEMRETAYILQNITDHSLVIIDELGRGTSTHDGLGITYAICEELLKTKAFIFFATHFHELTRSLTVYPNVVNLHLEVELGEENRRAAIKYLYKVKDGRNDDEHYGLKFGQIVGLSDDIIQKATEVSHKDLIDANKEKSSSNKITKRRKALLQLSQHLLQIKRSSNLDQDGLRRYLKMVQEEFITRMEELM</sequence>
<evidence type="ECO:0000313" key="11">
    <source>
        <dbReference type="Proteomes" id="UP000789405"/>
    </source>
</evidence>
<dbReference type="InterPro" id="IPR027417">
    <property type="entry name" value="P-loop_NTPase"/>
</dbReference>
<dbReference type="SMART" id="SM00534">
    <property type="entry name" value="MUTSac"/>
    <property type="match status" value="1"/>
</dbReference>
<evidence type="ECO:0000256" key="8">
    <source>
        <dbReference type="SAM" id="MobiDB-lite"/>
    </source>
</evidence>
<dbReference type="InterPro" id="IPR045076">
    <property type="entry name" value="MutS"/>
</dbReference>
<evidence type="ECO:0000256" key="1">
    <source>
        <dbReference type="ARBA" id="ARBA00006271"/>
    </source>
</evidence>
<dbReference type="InterPro" id="IPR036187">
    <property type="entry name" value="DNA_mismatch_repair_MutS_sf"/>
</dbReference>
<evidence type="ECO:0000256" key="5">
    <source>
        <dbReference type="ARBA" id="ARBA00023125"/>
    </source>
</evidence>
<keyword evidence="3" id="KW-0547">Nucleotide-binding</keyword>